<evidence type="ECO:0000313" key="1">
    <source>
        <dbReference type="EMBL" id="CAB3697049.1"/>
    </source>
</evidence>
<reference evidence="1 2" key="1">
    <citation type="submission" date="2020-04" db="EMBL/GenBank/DDBJ databases">
        <authorList>
            <person name="De Canck E."/>
        </authorList>
    </citation>
    <scope>NUCLEOTIDE SEQUENCE [LARGE SCALE GENOMIC DNA]</scope>
    <source>
        <strain evidence="1 2">LMG 26690</strain>
    </source>
</reference>
<dbReference type="Proteomes" id="UP000494214">
    <property type="component" value="Unassembled WGS sequence"/>
</dbReference>
<proteinExistence type="predicted"/>
<dbReference type="EMBL" id="CADIJM010000003">
    <property type="protein sequence ID" value="CAB3697049.1"/>
    <property type="molecule type" value="Genomic_DNA"/>
</dbReference>
<sequence length="32" mass="3645">MVYFSKTNIAQVAAEKLPETIEYTDGKPEGWQ</sequence>
<name>A0A6S6ZVK4_9BURK</name>
<accession>A0A6S6ZVK4</accession>
<dbReference type="AlphaFoldDB" id="A0A6S6ZVK4"/>
<keyword evidence="2" id="KW-1185">Reference proteome</keyword>
<organism evidence="1 2">
    <name type="scientific">Achromobacter animicus</name>
    <dbReference type="NCBI Taxonomy" id="1389935"/>
    <lineage>
        <taxon>Bacteria</taxon>
        <taxon>Pseudomonadati</taxon>
        <taxon>Pseudomonadota</taxon>
        <taxon>Betaproteobacteria</taxon>
        <taxon>Burkholderiales</taxon>
        <taxon>Alcaligenaceae</taxon>
        <taxon>Achromobacter</taxon>
    </lineage>
</organism>
<gene>
    <name evidence="1" type="ORF">LMG26690_02424</name>
</gene>
<protein>
    <submittedName>
        <fullName evidence="1">Uncharacterized protein</fullName>
    </submittedName>
</protein>
<evidence type="ECO:0000313" key="2">
    <source>
        <dbReference type="Proteomes" id="UP000494214"/>
    </source>
</evidence>